<evidence type="ECO:0000259" key="1">
    <source>
        <dbReference type="Pfam" id="PF03819"/>
    </source>
</evidence>
<reference evidence="2" key="1">
    <citation type="journal article" date="2014" name="Int. J. Syst. Evol. Microbiol.">
        <title>Complete genome sequence of Corynebacterium casei LMG S-19264T (=DSM 44701T), isolated from a smear-ripened cheese.</title>
        <authorList>
            <consortium name="US DOE Joint Genome Institute (JGI-PGF)"/>
            <person name="Walter F."/>
            <person name="Albersmeier A."/>
            <person name="Kalinowski J."/>
            <person name="Ruckert C."/>
        </authorList>
    </citation>
    <scope>NUCLEOTIDE SEQUENCE</scope>
    <source>
        <strain evidence="2">CGMCC 1.14988</strain>
    </source>
</reference>
<dbReference type="Gene3D" id="1.10.287.1080">
    <property type="entry name" value="MazG-like"/>
    <property type="match status" value="1"/>
</dbReference>
<keyword evidence="3" id="KW-1185">Reference proteome</keyword>
<dbReference type="Proteomes" id="UP000650511">
    <property type="component" value="Unassembled WGS sequence"/>
</dbReference>
<name>A0A8J3A4V0_9ACTN</name>
<accession>A0A8J3A4V0</accession>
<dbReference type="PANTHER" id="PTHR42702:SF1">
    <property type="entry name" value="REGULATORY PROTEIN FOR BETA-LACTAMASE"/>
    <property type="match status" value="1"/>
</dbReference>
<dbReference type="AlphaFoldDB" id="A0A8J3A4V0"/>
<organism evidence="2 3">
    <name type="scientific">Egicoccus halophilus</name>
    <dbReference type="NCBI Taxonomy" id="1670830"/>
    <lineage>
        <taxon>Bacteria</taxon>
        <taxon>Bacillati</taxon>
        <taxon>Actinomycetota</taxon>
        <taxon>Nitriliruptoria</taxon>
        <taxon>Egicoccales</taxon>
        <taxon>Egicoccaceae</taxon>
        <taxon>Egicoccus</taxon>
    </lineage>
</organism>
<dbReference type="SUPFAM" id="SSF101386">
    <property type="entry name" value="all-alpha NTP pyrophosphatases"/>
    <property type="match status" value="1"/>
</dbReference>
<sequence>MDLGQLQRTIAATYGVQDRARGVDGTFAWFVEEVGELSRAIRRQGHDERVVEFSDVLAWLVTLAEMTGVDLAEAAERYADGCPKCDASPCRCGVDDPSRP</sequence>
<protein>
    <submittedName>
        <fullName evidence="2">Nucleotide pyrophosphohydrolase</fullName>
    </submittedName>
</protein>
<dbReference type="RefSeq" id="WP_130648191.1">
    <property type="nucleotide sequence ID" value="NZ_BMHA01000001.1"/>
</dbReference>
<proteinExistence type="predicted"/>
<feature type="domain" description="NTP pyrophosphohydrolase MazG-like" evidence="1">
    <location>
        <begin position="26"/>
        <end position="78"/>
    </location>
</feature>
<comment type="caution">
    <text evidence="2">The sequence shown here is derived from an EMBL/GenBank/DDBJ whole genome shotgun (WGS) entry which is preliminary data.</text>
</comment>
<reference evidence="2" key="2">
    <citation type="submission" date="2020-09" db="EMBL/GenBank/DDBJ databases">
        <authorList>
            <person name="Sun Q."/>
            <person name="Zhou Y."/>
        </authorList>
    </citation>
    <scope>NUCLEOTIDE SEQUENCE</scope>
    <source>
        <strain evidence="2">CGMCC 1.14988</strain>
    </source>
</reference>
<evidence type="ECO:0000313" key="2">
    <source>
        <dbReference type="EMBL" id="GGI02757.1"/>
    </source>
</evidence>
<gene>
    <name evidence="2" type="ORF">GCM10011354_01440</name>
</gene>
<dbReference type="OrthoDB" id="280497at2"/>
<dbReference type="PANTHER" id="PTHR42702">
    <property type="entry name" value="NUCLEOTIDE PYROPHOSPHOHYDROLASE"/>
    <property type="match status" value="1"/>
</dbReference>
<dbReference type="Pfam" id="PF03819">
    <property type="entry name" value="MazG"/>
    <property type="match status" value="1"/>
</dbReference>
<dbReference type="EMBL" id="BMHA01000001">
    <property type="protein sequence ID" value="GGI02757.1"/>
    <property type="molecule type" value="Genomic_DNA"/>
</dbReference>
<evidence type="ECO:0000313" key="3">
    <source>
        <dbReference type="Proteomes" id="UP000650511"/>
    </source>
</evidence>
<dbReference type="InterPro" id="IPR004518">
    <property type="entry name" value="MazG-like_dom"/>
</dbReference>